<evidence type="ECO:0000313" key="5">
    <source>
        <dbReference type="EMBL" id="MCS7475996.1"/>
    </source>
</evidence>
<proteinExistence type="predicted"/>
<dbReference type="Pfam" id="PF00392">
    <property type="entry name" value="GntR"/>
    <property type="match status" value="1"/>
</dbReference>
<sequence length="230" mass="25347">MPKDAPSGLPRLTPPPRTMLRDTVYEAIKGMLMDNDLAPGARLSIDGIARELEVSPTPVREAMTKLESDGLVAKRPHAGYIVAPLMDQVSLDNLYEFRLLIEPAAAGLAASGASKSQVNHLHKVVNDMASRPNGENYQGYRDFAVLDALLHRTIAEASGNHLIVDALSRLHAHTHNYRLYFRTGMADETKREHELVVQAIADQRPDAAEAAMRAHLTSSRARLRAAYPRQ</sequence>
<organism evidence="5 6">
    <name type="scientific">Umezawaea endophytica</name>
    <dbReference type="NCBI Taxonomy" id="1654476"/>
    <lineage>
        <taxon>Bacteria</taxon>
        <taxon>Bacillati</taxon>
        <taxon>Actinomycetota</taxon>
        <taxon>Actinomycetes</taxon>
        <taxon>Pseudonocardiales</taxon>
        <taxon>Pseudonocardiaceae</taxon>
        <taxon>Umezawaea</taxon>
    </lineage>
</organism>
<dbReference type="SUPFAM" id="SSF46785">
    <property type="entry name" value="Winged helix' DNA-binding domain"/>
    <property type="match status" value="1"/>
</dbReference>
<dbReference type="SMART" id="SM00345">
    <property type="entry name" value="HTH_GNTR"/>
    <property type="match status" value="1"/>
</dbReference>
<dbReference type="Pfam" id="PF07729">
    <property type="entry name" value="FCD"/>
    <property type="match status" value="1"/>
</dbReference>
<dbReference type="PANTHER" id="PTHR43537:SF5">
    <property type="entry name" value="UXU OPERON TRANSCRIPTIONAL REGULATOR"/>
    <property type="match status" value="1"/>
</dbReference>
<feature type="domain" description="HTH gntR-type" evidence="4">
    <location>
        <begin position="18"/>
        <end position="85"/>
    </location>
</feature>
<evidence type="ECO:0000256" key="2">
    <source>
        <dbReference type="ARBA" id="ARBA00023125"/>
    </source>
</evidence>
<dbReference type="SUPFAM" id="SSF48008">
    <property type="entry name" value="GntR ligand-binding domain-like"/>
    <property type="match status" value="1"/>
</dbReference>
<dbReference type="RefSeq" id="WP_259622152.1">
    <property type="nucleotide sequence ID" value="NZ_JANYMP010000002.1"/>
</dbReference>
<keyword evidence="3" id="KW-0804">Transcription</keyword>
<dbReference type="GO" id="GO:0003700">
    <property type="term" value="F:DNA-binding transcription factor activity"/>
    <property type="evidence" value="ECO:0007669"/>
    <property type="project" value="InterPro"/>
</dbReference>
<dbReference type="Proteomes" id="UP001141259">
    <property type="component" value="Unassembled WGS sequence"/>
</dbReference>
<name>A0A9X3ADS1_9PSEU</name>
<dbReference type="InterPro" id="IPR036390">
    <property type="entry name" value="WH_DNA-bd_sf"/>
</dbReference>
<dbReference type="InterPro" id="IPR000524">
    <property type="entry name" value="Tscrpt_reg_HTH_GntR"/>
</dbReference>
<keyword evidence="2" id="KW-0238">DNA-binding</keyword>
<evidence type="ECO:0000256" key="3">
    <source>
        <dbReference type="ARBA" id="ARBA00023163"/>
    </source>
</evidence>
<keyword evidence="6" id="KW-1185">Reference proteome</keyword>
<gene>
    <name evidence="5" type="ORF">NZH93_03945</name>
</gene>
<dbReference type="Gene3D" id="1.10.10.10">
    <property type="entry name" value="Winged helix-like DNA-binding domain superfamily/Winged helix DNA-binding domain"/>
    <property type="match status" value="1"/>
</dbReference>
<dbReference type="EMBL" id="JANYMP010000002">
    <property type="protein sequence ID" value="MCS7475996.1"/>
    <property type="molecule type" value="Genomic_DNA"/>
</dbReference>
<dbReference type="GO" id="GO:0003677">
    <property type="term" value="F:DNA binding"/>
    <property type="evidence" value="ECO:0007669"/>
    <property type="project" value="UniProtKB-KW"/>
</dbReference>
<dbReference type="Gene3D" id="1.20.120.530">
    <property type="entry name" value="GntR ligand-binding domain-like"/>
    <property type="match status" value="1"/>
</dbReference>
<reference evidence="5" key="1">
    <citation type="submission" date="2022-08" db="EMBL/GenBank/DDBJ databases">
        <authorList>
            <person name="Tistechok S."/>
            <person name="Samborskyy M."/>
            <person name="Roman I."/>
        </authorList>
    </citation>
    <scope>NUCLEOTIDE SEQUENCE</scope>
    <source>
        <strain evidence="5">DSM 103496</strain>
    </source>
</reference>
<evidence type="ECO:0000259" key="4">
    <source>
        <dbReference type="PROSITE" id="PS50949"/>
    </source>
</evidence>
<comment type="caution">
    <text evidence="5">The sequence shown here is derived from an EMBL/GenBank/DDBJ whole genome shotgun (WGS) entry which is preliminary data.</text>
</comment>
<dbReference type="SMART" id="SM00895">
    <property type="entry name" value="FCD"/>
    <property type="match status" value="1"/>
</dbReference>
<evidence type="ECO:0000256" key="1">
    <source>
        <dbReference type="ARBA" id="ARBA00023015"/>
    </source>
</evidence>
<accession>A0A9X3ADS1</accession>
<dbReference type="PANTHER" id="PTHR43537">
    <property type="entry name" value="TRANSCRIPTIONAL REGULATOR, GNTR FAMILY"/>
    <property type="match status" value="1"/>
</dbReference>
<dbReference type="InterPro" id="IPR011711">
    <property type="entry name" value="GntR_C"/>
</dbReference>
<evidence type="ECO:0000313" key="6">
    <source>
        <dbReference type="Proteomes" id="UP001141259"/>
    </source>
</evidence>
<dbReference type="InterPro" id="IPR008920">
    <property type="entry name" value="TF_FadR/GntR_C"/>
</dbReference>
<dbReference type="AlphaFoldDB" id="A0A9X3ADS1"/>
<protein>
    <submittedName>
        <fullName evidence="5">GntR family transcriptional regulator</fullName>
    </submittedName>
</protein>
<dbReference type="CDD" id="cd07377">
    <property type="entry name" value="WHTH_GntR"/>
    <property type="match status" value="1"/>
</dbReference>
<dbReference type="InterPro" id="IPR036388">
    <property type="entry name" value="WH-like_DNA-bd_sf"/>
</dbReference>
<keyword evidence="1" id="KW-0805">Transcription regulation</keyword>
<dbReference type="PROSITE" id="PS50949">
    <property type="entry name" value="HTH_GNTR"/>
    <property type="match status" value="1"/>
</dbReference>